<evidence type="ECO:0000256" key="1">
    <source>
        <dbReference type="SAM" id="Phobius"/>
    </source>
</evidence>
<keyword evidence="1" id="KW-0812">Transmembrane</keyword>
<feature type="transmembrane region" description="Helical" evidence="1">
    <location>
        <begin position="31"/>
        <end position="49"/>
    </location>
</feature>
<organism evidence="2 3">
    <name type="scientific">Methanothermobacter wolfeii</name>
    <name type="common">Methanobacterium wolfei</name>
    <dbReference type="NCBI Taxonomy" id="145261"/>
    <lineage>
        <taxon>Archaea</taxon>
        <taxon>Methanobacteriati</taxon>
        <taxon>Methanobacteriota</taxon>
        <taxon>Methanomada group</taxon>
        <taxon>Methanobacteria</taxon>
        <taxon>Methanobacteriales</taxon>
        <taxon>Methanobacteriaceae</taxon>
        <taxon>Methanothermobacter</taxon>
    </lineage>
</organism>
<feature type="transmembrane region" description="Helical" evidence="1">
    <location>
        <begin position="125"/>
        <end position="145"/>
    </location>
</feature>
<feature type="transmembrane region" description="Helical" evidence="1">
    <location>
        <begin position="190"/>
        <end position="209"/>
    </location>
</feature>
<gene>
    <name evidence="2" type="ORF">U2150_03755</name>
</gene>
<comment type="caution">
    <text evidence="2">The sequence shown here is derived from an EMBL/GenBank/DDBJ whole genome shotgun (WGS) entry which is preliminary data.</text>
</comment>
<reference evidence="2 3" key="1">
    <citation type="submission" date="2023-12" db="EMBL/GenBank/DDBJ databases">
        <title>Phenotypic and Genomic Characterization of Methanothermobacter wolfeii Strain BSEL, a CO2-Capturing Archaeon with Minimal Nutrient Requirements.</title>
        <authorList>
            <person name="Ale Enriquez F."/>
            <person name="Ahring B.K."/>
        </authorList>
    </citation>
    <scope>NUCLEOTIDE SEQUENCE [LARGE SCALE GENOMIC DNA]</scope>
    <source>
        <strain evidence="2 3">BSEL-1</strain>
    </source>
</reference>
<dbReference type="EMBL" id="JAXUHJ010000008">
    <property type="protein sequence ID" value="MEJ8542607.1"/>
    <property type="molecule type" value="Genomic_DNA"/>
</dbReference>
<keyword evidence="1" id="KW-0472">Membrane</keyword>
<feature type="transmembrane region" description="Helical" evidence="1">
    <location>
        <begin position="61"/>
        <end position="82"/>
    </location>
</feature>
<dbReference type="RefSeq" id="WP_340222402.1">
    <property type="nucleotide sequence ID" value="NZ_JAXUHJ010000008.1"/>
</dbReference>
<evidence type="ECO:0000313" key="3">
    <source>
        <dbReference type="Proteomes" id="UP001369247"/>
    </source>
</evidence>
<accession>A0ABU8TU73</accession>
<feature type="transmembrane region" description="Helical" evidence="1">
    <location>
        <begin position="94"/>
        <end position="113"/>
    </location>
</feature>
<proteinExistence type="predicted"/>
<feature type="transmembrane region" description="Helical" evidence="1">
    <location>
        <begin position="224"/>
        <end position="245"/>
    </location>
</feature>
<name>A0ABU8TU73_METWO</name>
<sequence>MEKYVKIFVAASIFLALIAQLSEFRGDIINVLTPTANLAAFIGLLYVSIYSKKLYPKFFPALILLTSAQFFSFLGDLTWTIIESILRQNPYPSIADLFYLLYYPLFAAGIFLIPIKRQVERIRTAVDLSIIGVSTLTLLWIFLLKPIIFSGGEFTEVFISTLYVIGDVLVLFMLLELAVNKMGFIRSRTLNLFMISIAVLLLADIIFTYTRTIGIDPAGTMPDIWWMVSYLISPCSHGILQGGLVKASLQSSERKDHGIPS</sequence>
<feature type="transmembrane region" description="Helical" evidence="1">
    <location>
        <begin position="157"/>
        <end position="178"/>
    </location>
</feature>
<keyword evidence="1" id="KW-1133">Transmembrane helix</keyword>
<dbReference type="Proteomes" id="UP001369247">
    <property type="component" value="Unassembled WGS sequence"/>
</dbReference>
<protein>
    <submittedName>
        <fullName evidence="2">Uncharacterized protein</fullName>
    </submittedName>
</protein>
<evidence type="ECO:0000313" key="2">
    <source>
        <dbReference type="EMBL" id="MEJ8542607.1"/>
    </source>
</evidence>
<keyword evidence="3" id="KW-1185">Reference proteome</keyword>